<dbReference type="InterPro" id="IPR010921">
    <property type="entry name" value="Trp_repressor/repl_initiator"/>
</dbReference>
<sequence>MAPGWPRSQSLRLSGLIGRIATIFAVNADAVSKYRRGSPSVVRVRQIVMYLAHVALGLSPAQIALVLDRDRSSVKLALRVIEDGRDDPAFDQFLARLEESLKCERGGI</sequence>
<dbReference type="GO" id="GO:0006270">
    <property type="term" value="P:DNA replication initiation"/>
    <property type="evidence" value="ECO:0007669"/>
    <property type="project" value="InterPro"/>
</dbReference>
<dbReference type="Proteomes" id="UP000192872">
    <property type="component" value="Unassembled WGS sequence"/>
</dbReference>
<dbReference type="Gene3D" id="1.10.1750.10">
    <property type="match status" value="1"/>
</dbReference>
<proteinExistence type="predicted"/>
<dbReference type="CDD" id="cd06571">
    <property type="entry name" value="Bac_DnaA_C"/>
    <property type="match status" value="1"/>
</dbReference>
<evidence type="ECO:0000259" key="1">
    <source>
        <dbReference type="SMART" id="SM00760"/>
    </source>
</evidence>
<dbReference type="GO" id="GO:0005524">
    <property type="term" value="F:ATP binding"/>
    <property type="evidence" value="ECO:0007669"/>
    <property type="project" value="InterPro"/>
</dbReference>
<organism evidence="2 3">
    <name type="scientific">Candidatus Raskinella chloraquaticus</name>
    <dbReference type="NCBI Taxonomy" id="1951219"/>
    <lineage>
        <taxon>Bacteria</taxon>
        <taxon>Pseudomonadati</taxon>
        <taxon>Pseudomonadota</taxon>
        <taxon>Alphaproteobacteria</taxon>
        <taxon>Hyphomicrobiales</taxon>
        <taxon>Phreatobacteraceae</taxon>
        <taxon>Candidatus Raskinella</taxon>
    </lineage>
</organism>
<protein>
    <recommendedName>
        <fullName evidence="1">Chromosomal replication initiator DnaA C-terminal domain-containing protein</fullName>
    </recommendedName>
</protein>
<feature type="domain" description="Chromosomal replication initiator DnaA C-terminal" evidence="1">
    <location>
        <begin position="12"/>
        <end position="81"/>
    </location>
</feature>
<dbReference type="GO" id="GO:0006275">
    <property type="term" value="P:regulation of DNA replication"/>
    <property type="evidence" value="ECO:0007669"/>
    <property type="project" value="InterPro"/>
</dbReference>
<dbReference type="SUPFAM" id="SSF48295">
    <property type="entry name" value="TrpR-like"/>
    <property type="match status" value="1"/>
</dbReference>
<evidence type="ECO:0000313" key="2">
    <source>
        <dbReference type="EMBL" id="OQW49714.1"/>
    </source>
</evidence>
<dbReference type="STRING" id="1827387.A4S15_03120"/>
<dbReference type="InterPro" id="IPR013159">
    <property type="entry name" value="DnaA_C"/>
</dbReference>
<gene>
    <name evidence="2" type="ORF">A4S15_03120</name>
</gene>
<evidence type="ECO:0000313" key="3">
    <source>
        <dbReference type="Proteomes" id="UP000192872"/>
    </source>
</evidence>
<dbReference type="EMBL" id="LWDL01000031">
    <property type="protein sequence ID" value="OQW49714.1"/>
    <property type="molecule type" value="Genomic_DNA"/>
</dbReference>
<name>A0A1W9HR35_9HYPH</name>
<reference evidence="2 3" key="1">
    <citation type="journal article" date="2017" name="Water Res.">
        <title>Comammox in drinking water systems.</title>
        <authorList>
            <person name="Wang Y."/>
            <person name="Ma L."/>
            <person name="Mao Y."/>
            <person name="Jiang X."/>
            <person name="Xia Y."/>
            <person name="Yu K."/>
            <person name="Li B."/>
            <person name="Zhang T."/>
        </authorList>
    </citation>
    <scope>NUCLEOTIDE SEQUENCE [LARGE SCALE GENOMIC DNA]</scope>
    <source>
        <strain evidence="2">SG_bin8</strain>
    </source>
</reference>
<dbReference type="Pfam" id="PF08299">
    <property type="entry name" value="Bac_DnaA_C"/>
    <property type="match status" value="1"/>
</dbReference>
<comment type="caution">
    <text evidence="2">The sequence shown here is derived from an EMBL/GenBank/DDBJ whole genome shotgun (WGS) entry which is preliminary data.</text>
</comment>
<dbReference type="AlphaFoldDB" id="A0A1W9HR35"/>
<dbReference type="GO" id="GO:0043565">
    <property type="term" value="F:sequence-specific DNA binding"/>
    <property type="evidence" value="ECO:0007669"/>
    <property type="project" value="InterPro"/>
</dbReference>
<accession>A0A1W9HR35</accession>
<dbReference type="SMART" id="SM00760">
    <property type="entry name" value="Bac_DnaA_C"/>
    <property type="match status" value="1"/>
</dbReference>